<protein>
    <recommendedName>
        <fullName evidence="3">Sulfotransferase family protein</fullName>
    </recommendedName>
</protein>
<dbReference type="Gene3D" id="3.40.50.300">
    <property type="entry name" value="P-loop containing nucleotide triphosphate hydrolases"/>
    <property type="match status" value="1"/>
</dbReference>
<evidence type="ECO:0000313" key="1">
    <source>
        <dbReference type="EMBL" id="OFI34071.1"/>
    </source>
</evidence>
<dbReference type="RefSeq" id="WP_070176999.1">
    <property type="nucleotide sequence ID" value="NZ_BMJR01000003.1"/>
</dbReference>
<dbReference type="InterPro" id="IPR005331">
    <property type="entry name" value="Sulfotransferase"/>
</dbReference>
<dbReference type="Proteomes" id="UP000176037">
    <property type="component" value="Unassembled WGS sequence"/>
</dbReference>
<evidence type="ECO:0000313" key="2">
    <source>
        <dbReference type="Proteomes" id="UP000176037"/>
    </source>
</evidence>
<sequence length="225" mass="26536">MLAEKIYFFKELGFSSLFRSNFENKKISDIAYFKSKLKPYVDDSNILFIHVPKAAGTSLVKSIYKRQDWCHLTYQDYEKIFDGLIFNSFFKFSFVRNPYSRFISSYNYLKRSQLFFDKIWTNSNIGDKSISELLAIFNDLDNVDNLAIDHFRRQSYFLNGPVDFLGRQESFNDDLIKLSALIGKDITNIRENVSDDVNKEPLCSKDKAIIEKIYHSDFELYETRN</sequence>
<dbReference type="EMBL" id="MJIC01000014">
    <property type="protein sequence ID" value="OFI34071.1"/>
    <property type="molecule type" value="Genomic_DNA"/>
</dbReference>
<comment type="caution">
    <text evidence="1">The sequence shown here is derived from an EMBL/GenBank/DDBJ whole genome shotgun (WGS) entry which is preliminary data.</text>
</comment>
<dbReference type="STRING" id="1856405.BFC17_21215"/>
<dbReference type="InterPro" id="IPR027417">
    <property type="entry name" value="P-loop_NTPase"/>
</dbReference>
<dbReference type="GO" id="GO:0016020">
    <property type="term" value="C:membrane"/>
    <property type="evidence" value="ECO:0007669"/>
    <property type="project" value="InterPro"/>
</dbReference>
<gene>
    <name evidence="1" type="ORF">BFC17_21215</name>
</gene>
<name>A0A1E8FDS7_9ALTE</name>
<accession>A0A1E8FDS7</accession>
<reference evidence="1 2" key="1">
    <citation type="submission" date="2016-09" db="EMBL/GenBank/DDBJ databases">
        <title>Alteromonas lipolytica, a new species isolated from sea water.</title>
        <authorList>
            <person name="Wu Y.-H."/>
            <person name="Cheng H."/>
            <person name="Xu X.-W."/>
        </authorList>
    </citation>
    <scope>NUCLEOTIDE SEQUENCE [LARGE SCALE GENOMIC DNA]</scope>
    <source>
        <strain evidence="1 2">JW12</strain>
    </source>
</reference>
<keyword evidence="2" id="KW-1185">Reference proteome</keyword>
<dbReference type="AlphaFoldDB" id="A0A1E8FDS7"/>
<evidence type="ECO:0008006" key="3">
    <source>
        <dbReference type="Google" id="ProtNLM"/>
    </source>
</evidence>
<organism evidence="1 2">
    <name type="scientific">Alteromonas lipolytica</name>
    <dbReference type="NCBI Taxonomy" id="1856405"/>
    <lineage>
        <taxon>Bacteria</taxon>
        <taxon>Pseudomonadati</taxon>
        <taxon>Pseudomonadota</taxon>
        <taxon>Gammaproteobacteria</taxon>
        <taxon>Alteromonadales</taxon>
        <taxon>Alteromonadaceae</taxon>
        <taxon>Alteromonas/Salinimonas group</taxon>
        <taxon>Alteromonas</taxon>
    </lineage>
</organism>
<dbReference type="GO" id="GO:0008146">
    <property type="term" value="F:sulfotransferase activity"/>
    <property type="evidence" value="ECO:0007669"/>
    <property type="project" value="InterPro"/>
</dbReference>
<proteinExistence type="predicted"/>
<dbReference type="Pfam" id="PF03567">
    <property type="entry name" value="Sulfotransfer_2"/>
    <property type="match status" value="1"/>
</dbReference>